<accession>A0AAW0MMD8</accession>
<protein>
    <submittedName>
        <fullName evidence="1">Uncharacterized protein</fullName>
    </submittedName>
</protein>
<evidence type="ECO:0000313" key="1">
    <source>
        <dbReference type="EMBL" id="KAK7879480.1"/>
    </source>
</evidence>
<keyword evidence="2" id="KW-1185">Reference proteome</keyword>
<evidence type="ECO:0000313" key="2">
    <source>
        <dbReference type="Proteomes" id="UP001460270"/>
    </source>
</evidence>
<comment type="caution">
    <text evidence="1">The sequence shown here is derived from an EMBL/GenBank/DDBJ whole genome shotgun (WGS) entry which is preliminary data.</text>
</comment>
<gene>
    <name evidence="1" type="ORF">WMY93_033806</name>
</gene>
<dbReference type="AlphaFoldDB" id="A0AAW0MMD8"/>
<dbReference type="Proteomes" id="UP001460270">
    <property type="component" value="Unassembled WGS sequence"/>
</dbReference>
<organism evidence="1 2">
    <name type="scientific">Mugilogobius chulae</name>
    <name type="common">yellowstripe goby</name>
    <dbReference type="NCBI Taxonomy" id="88201"/>
    <lineage>
        <taxon>Eukaryota</taxon>
        <taxon>Metazoa</taxon>
        <taxon>Chordata</taxon>
        <taxon>Craniata</taxon>
        <taxon>Vertebrata</taxon>
        <taxon>Euteleostomi</taxon>
        <taxon>Actinopterygii</taxon>
        <taxon>Neopterygii</taxon>
        <taxon>Teleostei</taxon>
        <taxon>Neoteleostei</taxon>
        <taxon>Acanthomorphata</taxon>
        <taxon>Gobiaria</taxon>
        <taxon>Gobiiformes</taxon>
        <taxon>Gobioidei</taxon>
        <taxon>Gobiidae</taxon>
        <taxon>Gobionellinae</taxon>
        <taxon>Mugilogobius</taxon>
    </lineage>
</organism>
<reference evidence="2" key="1">
    <citation type="submission" date="2024-04" db="EMBL/GenBank/DDBJ databases">
        <title>Salinicola lusitanus LLJ914,a marine bacterium isolated from the Okinawa Trough.</title>
        <authorList>
            <person name="Li J."/>
        </authorList>
    </citation>
    <scope>NUCLEOTIDE SEQUENCE [LARGE SCALE GENOMIC DNA]</scope>
</reference>
<dbReference type="EMBL" id="JBBPFD010000261">
    <property type="protein sequence ID" value="KAK7879480.1"/>
    <property type="molecule type" value="Genomic_DNA"/>
</dbReference>
<sequence length="69" mass="7560">MFPPPGLYSSPKILHYPGLPTDASSSWACDRFVALATAPQMVVTHESYVSRVGSCFTHRPPAYCESDLD</sequence>
<name>A0AAW0MMD8_9GOBI</name>
<proteinExistence type="predicted"/>